<dbReference type="EMBL" id="JACXAA010000002">
    <property type="protein sequence ID" value="MBD2752625.1"/>
    <property type="molecule type" value="Genomic_DNA"/>
</dbReference>
<proteinExistence type="predicted"/>
<comment type="caution">
    <text evidence="1">The sequence shown here is derived from an EMBL/GenBank/DDBJ whole genome shotgun (WGS) entry which is preliminary data.</text>
</comment>
<dbReference type="AlphaFoldDB" id="A0A927AZH7"/>
<keyword evidence="2" id="KW-1185">Reference proteome</keyword>
<evidence type="ECO:0000313" key="2">
    <source>
        <dbReference type="Proteomes" id="UP000653797"/>
    </source>
</evidence>
<protein>
    <submittedName>
        <fullName evidence="1">Uncharacterized protein</fullName>
    </submittedName>
</protein>
<gene>
    <name evidence="1" type="ORF">IC230_06980</name>
</gene>
<sequence length="163" mass="18052">MSTEQNYVGRANYANSPVPTVTQILQTAINAVPSVENRPSAHFSYSRYLIDQLCQEGRITPLERPQAGIATTQDDSMSPRLPEGVDFIAVTVQPVQYHTLIGKVVAVTVKADRFAFYLGRVVCITPHYVRVSRDNAEWSDRIESRSVIASMARVVSVLEVAVN</sequence>
<accession>A0A927AZH7</accession>
<evidence type="ECO:0000313" key="1">
    <source>
        <dbReference type="EMBL" id="MBD2752625.1"/>
    </source>
</evidence>
<reference evidence="1" key="1">
    <citation type="submission" date="2020-09" db="EMBL/GenBank/DDBJ databases">
        <authorList>
            <person name="Kim M.K."/>
        </authorList>
    </citation>
    <scope>NUCLEOTIDE SEQUENCE</scope>
    <source>
        <strain evidence="1">BT704</strain>
    </source>
</reference>
<dbReference type="RefSeq" id="WP_191038255.1">
    <property type="nucleotide sequence ID" value="NZ_JACXAA010000002.1"/>
</dbReference>
<name>A0A927AZH7_9BACT</name>
<organism evidence="1 2">
    <name type="scientific">Spirosoma validum</name>
    <dbReference type="NCBI Taxonomy" id="2771355"/>
    <lineage>
        <taxon>Bacteria</taxon>
        <taxon>Pseudomonadati</taxon>
        <taxon>Bacteroidota</taxon>
        <taxon>Cytophagia</taxon>
        <taxon>Cytophagales</taxon>
        <taxon>Cytophagaceae</taxon>
        <taxon>Spirosoma</taxon>
    </lineage>
</organism>
<dbReference type="Proteomes" id="UP000653797">
    <property type="component" value="Unassembled WGS sequence"/>
</dbReference>